<feature type="compositionally biased region" description="Polar residues" evidence="9">
    <location>
        <begin position="62"/>
        <end position="73"/>
    </location>
</feature>
<dbReference type="SUPFAM" id="SSF52540">
    <property type="entry name" value="P-loop containing nucleoside triphosphate hydrolases"/>
    <property type="match status" value="2"/>
</dbReference>
<feature type="compositionally biased region" description="Basic and acidic residues" evidence="9">
    <location>
        <begin position="136"/>
        <end position="158"/>
    </location>
</feature>
<evidence type="ECO:0008006" key="15">
    <source>
        <dbReference type="Google" id="ProtNLM"/>
    </source>
</evidence>
<dbReference type="CDD" id="cd18793">
    <property type="entry name" value="SF2_C_SNF"/>
    <property type="match status" value="1"/>
</dbReference>
<dbReference type="PANTHER" id="PTHR35116">
    <property type="entry name" value="HELICASE PROTEIN MOM1"/>
    <property type="match status" value="1"/>
</dbReference>
<evidence type="ECO:0000313" key="14">
    <source>
        <dbReference type="Proteomes" id="UP001159364"/>
    </source>
</evidence>
<dbReference type="Pfam" id="PF00385">
    <property type="entry name" value="Chromo"/>
    <property type="match status" value="1"/>
</dbReference>
<dbReference type="EMBL" id="JAIWQS010000011">
    <property type="protein sequence ID" value="KAJ8751378.1"/>
    <property type="molecule type" value="Genomic_DNA"/>
</dbReference>
<feature type="compositionally biased region" description="Low complexity" evidence="9">
    <location>
        <begin position="1458"/>
        <end position="1469"/>
    </location>
</feature>
<accession>A0AAV8SGU9</accession>
<evidence type="ECO:0000259" key="12">
    <source>
        <dbReference type="PROSITE" id="PS51194"/>
    </source>
</evidence>
<dbReference type="InterPro" id="IPR011011">
    <property type="entry name" value="Znf_FYVE_PHD"/>
</dbReference>
<dbReference type="GO" id="GO:0005524">
    <property type="term" value="F:ATP binding"/>
    <property type="evidence" value="ECO:0007669"/>
    <property type="project" value="InterPro"/>
</dbReference>
<feature type="domain" description="Chromo" evidence="10">
    <location>
        <begin position="548"/>
        <end position="622"/>
    </location>
</feature>
<dbReference type="InterPro" id="IPR038718">
    <property type="entry name" value="SNF2-like_sf"/>
</dbReference>
<dbReference type="Gene3D" id="2.40.50.40">
    <property type="match status" value="2"/>
</dbReference>
<keyword evidence="5" id="KW-0862">Zinc</keyword>
<name>A0AAV8SGU9_9ROSI</name>
<dbReference type="InterPro" id="IPR019786">
    <property type="entry name" value="Zinc_finger_PHD-type_CS"/>
</dbReference>
<feature type="compositionally biased region" description="Basic and acidic residues" evidence="9">
    <location>
        <begin position="198"/>
        <end position="217"/>
    </location>
</feature>
<feature type="compositionally biased region" description="Polar residues" evidence="9">
    <location>
        <begin position="1846"/>
        <end position="1870"/>
    </location>
</feature>
<evidence type="ECO:0000256" key="4">
    <source>
        <dbReference type="ARBA" id="ARBA00022801"/>
    </source>
</evidence>
<dbReference type="Pfam" id="PF00271">
    <property type="entry name" value="Helicase_C"/>
    <property type="match status" value="1"/>
</dbReference>
<dbReference type="Pfam" id="PF00176">
    <property type="entry name" value="SNF2-rel_dom"/>
    <property type="match status" value="1"/>
</dbReference>
<dbReference type="InterPro" id="IPR027417">
    <property type="entry name" value="P-loop_NTPase"/>
</dbReference>
<dbReference type="Gene3D" id="3.30.40.10">
    <property type="entry name" value="Zinc/RING finger domain, C3HC4 (zinc finger)"/>
    <property type="match status" value="1"/>
</dbReference>
<keyword evidence="4" id="KW-0378">Hydrolase</keyword>
<evidence type="ECO:0000313" key="13">
    <source>
        <dbReference type="EMBL" id="KAJ8751378.1"/>
    </source>
</evidence>
<feature type="region of interest" description="Disordered" evidence="9">
    <location>
        <begin position="1236"/>
        <end position="1264"/>
    </location>
</feature>
<feature type="region of interest" description="Disordered" evidence="9">
    <location>
        <begin position="174"/>
        <end position="230"/>
    </location>
</feature>
<dbReference type="GO" id="GO:0031507">
    <property type="term" value="P:heterochromatin formation"/>
    <property type="evidence" value="ECO:0007669"/>
    <property type="project" value="InterPro"/>
</dbReference>
<dbReference type="InterPro" id="IPR023780">
    <property type="entry name" value="Chromo_domain"/>
</dbReference>
<evidence type="ECO:0000256" key="2">
    <source>
        <dbReference type="ARBA" id="ARBA00022737"/>
    </source>
</evidence>
<organism evidence="13 14">
    <name type="scientific">Erythroxylum novogranatense</name>
    <dbReference type="NCBI Taxonomy" id="1862640"/>
    <lineage>
        <taxon>Eukaryota</taxon>
        <taxon>Viridiplantae</taxon>
        <taxon>Streptophyta</taxon>
        <taxon>Embryophyta</taxon>
        <taxon>Tracheophyta</taxon>
        <taxon>Spermatophyta</taxon>
        <taxon>Magnoliopsida</taxon>
        <taxon>eudicotyledons</taxon>
        <taxon>Gunneridae</taxon>
        <taxon>Pentapetalae</taxon>
        <taxon>rosids</taxon>
        <taxon>fabids</taxon>
        <taxon>Malpighiales</taxon>
        <taxon>Erythroxylaceae</taxon>
        <taxon>Erythroxylum</taxon>
    </lineage>
</organism>
<comment type="caution">
    <text evidence="13">The sequence shown here is derived from an EMBL/GenBank/DDBJ whole genome shotgun (WGS) entry which is preliminary data.</text>
</comment>
<dbReference type="Gene3D" id="6.10.250.1310">
    <property type="match status" value="1"/>
</dbReference>
<evidence type="ECO:0000256" key="9">
    <source>
        <dbReference type="SAM" id="MobiDB-lite"/>
    </source>
</evidence>
<dbReference type="PROSITE" id="PS50016">
    <property type="entry name" value="ZF_PHD_2"/>
    <property type="match status" value="1"/>
</dbReference>
<dbReference type="GO" id="GO:0008270">
    <property type="term" value="F:zinc ion binding"/>
    <property type="evidence" value="ECO:0007669"/>
    <property type="project" value="UniProtKB-KW"/>
</dbReference>
<feature type="domain" description="Chromo" evidence="10">
    <location>
        <begin position="473"/>
        <end position="540"/>
    </location>
</feature>
<feature type="region of interest" description="Disordered" evidence="9">
    <location>
        <begin position="1450"/>
        <end position="1472"/>
    </location>
</feature>
<dbReference type="SUPFAM" id="SSF54160">
    <property type="entry name" value="Chromo domain-like"/>
    <property type="match status" value="2"/>
</dbReference>
<dbReference type="InterPro" id="IPR000953">
    <property type="entry name" value="Chromo/chromo_shadow_dom"/>
</dbReference>
<keyword evidence="3 7" id="KW-0863">Zinc-finger</keyword>
<keyword evidence="6" id="KW-0539">Nucleus</keyword>
<dbReference type="InterPro" id="IPR013083">
    <property type="entry name" value="Znf_RING/FYVE/PHD"/>
</dbReference>
<feature type="compositionally biased region" description="Polar residues" evidence="9">
    <location>
        <begin position="1"/>
        <end position="16"/>
    </location>
</feature>
<reference evidence="13 14" key="1">
    <citation type="submission" date="2021-09" db="EMBL/GenBank/DDBJ databases">
        <title>Genomic insights and catalytic innovation underlie evolution of tropane alkaloids biosynthesis.</title>
        <authorList>
            <person name="Wang Y.-J."/>
            <person name="Tian T."/>
            <person name="Huang J.-P."/>
            <person name="Huang S.-X."/>
        </authorList>
    </citation>
    <scope>NUCLEOTIDE SEQUENCE [LARGE SCALE GENOMIC DNA]</scope>
    <source>
        <strain evidence="13">KIB-2018</strain>
        <tissue evidence="13">Leaf</tissue>
    </source>
</reference>
<dbReference type="PROSITE" id="PS51194">
    <property type="entry name" value="HELICASE_CTER"/>
    <property type="match status" value="1"/>
</dbReference>
<evidence type="ECO:0000256" key="7">
    <source>
        <dbReference type="PROSITE-ProRule" id="PRU00146"/>
    </source>
</evidence>
<feature type="coiled-coil region" evidence="8">
    <location>
        <begin position="1490"/>
        <end position="1536"/>
    </location>
</feature>
<feature type="region of interest" description="Disordered" evidence="9">
    <location>
        <begin position="1"/>
        <end position="158"/>
    </location>
</feature>
<dbReference type="InterPro" id="IPR019787">
    <property type="entry name" value="Znf_PHD-finger"/>
</dbReference>
<dbReference type="InterPro" id="IPR001965">
    <property type="entry name" value="Znf_PHD"/>
</dbReference>
<dbReference type="SMART" id="SM00298">
    <property type="entry name" value="CHROMO"/>
    <property type="match status" value="2"/>
</dbReference>
<dbReference type="InterPro" id="IPR056882">
    <property type="entry name" value="MOM1_dom"/>
</dbReference>
<evidence type="ECO:0000256" key="1">
    <source>
        <dbReference type="ARBA" id="ARBA00022723"/>
    </source>
</evidence>
<dbReference type="SUPFAM" id="SSF57903">
    <property type="entry name" value="FYVE/PHD zinc finger"/>
    <property type="match status" value="1"/>
</dbReference>
<evidence type="ECO:0000259" key="11">
    <source>
        <dbReference type="PROSITE" id="PS50016"/>
    </source>
</evidence>
<evidence type="ECO:0000256" key="8">
    <source>
        <dbReference type="SAM" id="Coils"/>
    </source>
</evidence>
<dbReference type="PROSITE" id="PS50013">
    <property type="entry name" value="CHROMO_2"/>
    <property type="match status" value="2"/>
</dbReference>
<dbReference type="PANTHER" id="PTHR35116:SF2">
    <property type="entry name" value="ATP-DEPENDENT HELICASE FAMILY PROTEIN-RELATED"/>
    <property type="match status" value="1"/>
</dbReference>
<sequence length="2153" mass="239963">MGKKNSQSSQAMTNDTKSSRKAKDVKINNTEDRNVADKLSTSSGATSSDTLGLRRSTRETSSKINKTPSPSSTRKSERLEKKSPPVIRKSERVEQQSAPSPLRRSERGLKQSSSSSGSKELDVNMTLLLTKKNVKRERPVTHESRDVHSIEKQEKKRMDARAYRKLFKQKAMKDNVAGYPNKQRRNDDFIVRSSTKNNGDDASKNGGEKLDEFRGESIGKSFEGTAEGSNSIVRKAEKETFENHVEIESSYMEQKDQIVESKQQSDSAEMAEENLHGELVDSTLNEGTPDYLTESQSDHEARTCKRQRTSDTATVILEETVNDVIASSSHERRGNNLEQSCAACSKKQRIGKVLEQQEPCSCKTKVNQDLCGITVAKDRGETEALITTGNAHLCSSVLPDTEPLTDSHLDSDLNTCLLCKRGGWLLCCNGLGCKSGYHMSCIDPALKDLPFGVWYCFMCSKKKIELGARSVSEGVESIWDAREVEVSNGDGFKERQLFVKYKGLAHVHNCWVPESQLLLEAPLLVAKFNQKNEVAKYNQKWVVPQRLLQKKKIVTPRQQDKFNQEHAECVLDCCYEWLVKWHGLDYEHVTWESQKTVLNLPEAQSLIRDYENRHDKAKRAKINEKFQMEKDFPVKLSHLSAGAALGSDSNHLDFVNILRDVWHRGQNTVLIDDQVSLERVLRVILFLTSLSYHVSKPILIITTSDMLNLWDQEFFHIASSDVVVYCGNKDLRKGIRTLEFNEEGNCALFQYLITSMDIFIEDFNVFDSIEWNVVVIDECQFSGIYSHISKVIELRTDMKLLLVNGQLKDDIAEHLLLLDCQSGCSNESSVILSNNKISNLKDSLSRYLVNGGKSESSKFEEYWVPVHLSPMQLEQYCASLLSNALSLGSSSKNDTVGVLRDILISTRKCCDHPYITNPLLQTSLLKDCKVVEILDIGIQASGKLQLLDAMLSDIRNRGLRVLILFQSSGGGVCIGDILDDFVRQRFGVDSYERIDAFITPAKKQVKVHNFNNKQGMFILLLETRACSPTIKVSSVNTVIIYGSDWSPMNDLRNLQKITIEMQREQIKVFRLYSLYTVEEKALILGKQGKKLDSILQNMNSSTIHMLLIWGSSYLFENLANFHGGSPLFENSLLDVTRELSVIISGNTENGTDNLSQILKVKQKQGSYSVNFPLPGELKVQLMGEDPPHIFWKKLLEGKEPRWKYSSVSTQRIRKRSQLFDLQQEIDIEGNKIPKKCKKLPTTSDHAPRAKSAVNDGDIAAKNREGTIGVPAQSLSDVLPESNSQPTALHSNYTNSSVFLSNKSPEMPKANMNEFNDRTNVHNAQKSLHLQLKPEIAKLCGILQLPDGVKTMVESFLEYVMNNHRVNNEPATVLEAFQISLCWTASSLLKYKLDHKESLVLAKRYMNFGCRKEEADFVYSMLRCLKKLFLHHTGKLRTACSPNASQILLKDPIPDHLPSRPSQSRPSDPQVSGDQVLPHFVLARYDISKSIKDIEKKCDKQMAKLIAKQEKEKEQVFKKYEEEKAQLDNEHKAEAAVIRLLANNPLGSDKLKLLDIHYAKKFEELEHCRETSIKTLKVKHIAAINGLKEGKNDWVEGVKSWAQVELLNKMSSLEAGYTKAESLPLSSGYELQNLENTLFTPVGEAPVEVTEALSSNGDEEDVLPGLQSLSEQISRSKSNMLGGEAQRGMADSMHLRKTFQNVVSDTALSSKVCTPDMEVSLGVPEAAGSSDSLENTDRRPCSEEQNILGTTLVSPCKEFPTEGSDSANTLGSLEDVAPVNPPLGGKTCDFTVSCMHDGILLGVPDTASPETGRDLNISGKKERVSTLAPDHKSIHWGTVAGGGNQECLSSDNIAGANQQNGDASSGGPETNSSKECDIHDIGTCGSRIICDKKYQDARNSSIIEGTNQVAGKVTVEVPKSAPGKAEEGGIAYKRQDENGQTDQNVFNEDLQSLDKATVHEQDAEASVRITEIPDGEFVTCDNDILETNGVCPTLSDKDDGAISIYSCDDPSPFLPPPTFSENSQVTLSECQQNREDHIESSIAEFPRQMVENQTDLLNQTILQPTTHFAEHPPVETPVSTSGIHVADTMPIPASSTTNSHYVQAATDVGIPLPLHHDPLQNELERIRKETDQIINIHEGRVSILLFNCLVFDAK</sequence>
<keyword evidence="1" id="KW-0479">Metal-binding</keyword>
<dbReference type="GO" id="GO:0016787">
    <property type="term" value="F:hydrolase activity"/>
    <property type="evidence" value="ECO:0007669"/>
    <property type="project" value="UniProtKB-KW"/>
</dbReference>
<dbReference type="InterPro" id="IPR001650">
    <property type="entry name" value="Helicase_C-like"/>
</dbReference>
<feature type="domain" description="Helicase C-terminal" evidence="12">
    <location>
        <begin position="946"/>
        <end position="1106"/>
    </location>
</feature>
<feature type="domain" description="PHD-type" evidence="11">
    <location>
        <begin position="413"/>
        <end position="462"/>
    </location>
</feature>
<feature type="compositionally biased region" description="Basic and acidic residues" evidence="9">
    <location>
        <begin position="17"/>
        <end position="36"/>
    </location>
</feature>
<gene>
    <name evidence="13" type="ORF">K2173_016575</name>
</gene>
<dbReference type="InterPro" id="IPR016197">
    <property type="entry name" value="Chromo-like_dom_sf"/>
</dbReference>
<dbReference type="Proteomes" id="UP001159364">
    <property type="component" value="Linkage Group LG11"/>
</dbReference>
<keyword evidence="2" id="KW-0677">Repeat</keyword>
<evidence type="ECO:0000256" key="3">
    <source>
        <dbReference type="ARBA" id="ARBA00022771"/>
    </source>
</evidence>
<dbReference type="InterPro" id="IPR039322">
    <property type="entry name" value="MOM1"/>
</dbReference>
<proteinExistence type="predicted"/>
<dbReference type="InterPro" id="IPR000330">
    <property type="entry name" value="SNF2_N"/>
</dbReference>
<feature type="compositionally biased region" description="Polar residues" evidence="9">
    <location>
        <begin position="39"/>
        <end position="50"/>
    </location>
</feature>
<dbReference type="Gene3D" id="3.40.50.10810">
    <property type="entry name" value="Tandem AAA-ATPase domain"/>
    <property type="match status" value="1"/>
</dbReference>
<dbReference type="Gene3D" id="3.40.50.300">
    <property type="entry name" value="P-loop containing nucleotide triphosphate hydrolases"/>
    <property type="match status" value="1"/>
</dbReference>
<dbReference type="PROSITE" id="PS01359">
    <property type="entry name" value="ZF_PHD_1"/>
    <property type="match status" value="1"/>
</dbReference>
<feature type="compositionally biased region" description="Basic and acidic residues" evidence="9">
    <location>
        <begin position="74"/>
        <end position="94"/>
    </location>
</feature>
<dbReference type="InterPro" id="IPR049730">
    <property type="entry name" value="SNF2/RAD54-like_C"/>
</dbReference>
<dbReference type="Pfam" id="PF25029">
    <property type="entry name" value="MOM1"/>
    <property type="match status" value="1"/>
</dbReference>
<feature type="region of interest" description="Disordered" evidence="9">
    <location>
        <begin position="1846"/>
        <end position="1873"/>
    </location>
</feature>
<dbReference type="SMART" id="SM00249">
    <property type="entry name" value="PHD"/>
    <property type="match status" value="1"/>
</dbReference>
<evidence type="ECO:0000256" key="6">
    <source>
        <dbReference type="ARBA" id="ARBA00023242"/>
    </source>
</evidence>
<protein>
    <recommendedName>
        <fullName evidence="15">Helicase protein MOM1-like</fullName>
    </recommendedName>
</protein>
<evidence type="ECO:0000256" key="5">
    <source>
        <dbReference type="ARBA" id="ARBA00022833"/>
    </source>
</evidence>
<keyword evidence="14" id="KW-1185">Reference proteome</keyword>
<evidence type="ECO:0000259" key="10">
    <source>
        <dbReference type="PROSITE" id="PS50013"/>
    </source>
</evidence>
<keyword evidence="8" id="KW-0175">Coiled coil</keyword>